<dbReference type="Proteomes" id="UP001152300">
    <property type="component" value="Unassembled WGS sequence"/>
</dbReference>
<dbReference type="EMBL" id="JAPEIS010000002">
    <property type="protein sequence ID" value="KAJ8069540.1"/>
    <property type="molecule type" value="Genomic_DNA"/>
</dbReference>
<comment type="caution">
    <text evidence="1">The sequence shown here is derived from an EMBL/GenBank/DDBJ whole genome shotgun (WGS) entry which is preliminary data.</text>
</comment>
<dbReference type="AlphaFoldDB" id="A0A9X0DPA9"/>
<gene>
    <name evidence="1" type="ORF">OCU04_003190</name>
</gene>
<organism evidence="1 2">
    <name type="scientific">Sclerotinia nivalis</name>
    <dbReference type="NCBI Taxonomy" id="352851"/>
    <lineage>
        <taxon>Eukaryota</taxon>
        <taxon>Fungi</taxon>
        <taxon>Dikarya</taxon>
        <taxon>Ascomycota</taxon>
        <taxon>Pezizomycotina</taxon>
        <taxon>Leotiomycetes</taxon>
        <taxon>Helotiales</taxon>
        <taxon>Sclerotiniaceae</taxon>
        <taxon>Sclerotinia</taxon>
    </lineage>
</organism>
<accession>A0A9X0DPA9</accession>
<evidence type="ECO:0000313" key="2">
    <source>
        <dbReference type="Proteomes" id="UP001152300"/>
    </source>
</evidence>
<name>A0A9X0DPA9_9HELO</name>
<proteinExistence type="predicted"/>
<dbReference type="OrthoDB" id="4156714at2759"/>
<keyword evidence="2" id="KW-1185">Reference proteome</keyword>
<sequence length="161" mass="18410">MQACLDKVANSYAEGFAASAARYIFKLDSSEVISKLHKVYRQAANLSYNLWTRKITTLEGPNKLFDGKDPKTILHTSVTEDNEDKLTGQAITIVVHPQVEAYGTEQAEHFDRSREYGGQLRYGCTTLRHASLEFVGRNHYAGRGWKWKDNTEQKRWYSCLT</sequence>
<evidence type="ECO:0000313" key="1">
    <source>
        <dbReference type="EMBL" id="KAJ8069540.1"/>
    </source>
</evidence>
<reference evidence="1" key="1">
    <citation type="submission" date="2022-11" db="EMBL/GenBank/DDBJ databases">
        <title>Genome Resource of Sclerotinia nivalis Strain SnTB1, a Plant Pathogen Isolated from American Ginseng.</title>
        <authorList>
            <person name="Fan S."/>
        </authorList>
    </citation>
    <scope>NUCLEOTIDE SEQUENCE</scope>
    <source>
        <strain evidence="1">SnTB1</strain>
    </source>
</reference>
<protein>
    <submittedName>
        <fullName evidence="1">Uncharacterized protein</fullName>
    </submittedName>
</protein>